<comment type="caution">
    <text evidence="4">The sequence shown here is derived from an EMBL/GenBank/DDBJ whole genome shotgun (WGS) entry which is preliminary data.</text>
</comment>
<dbReference type="CDD" id="cd00093">
    <property type="entry name" value="HTH_XRE"/>
    <property type="match status" value="1"/>
</dbReference>
<dbReference type="PANTHER" id="PTHR34475:SF1">
    <property type="entry name" value="CYTOSKELETON PROTEIN RODZ"/>
    <property type="match status" value="1"/>
</dbReference>
<dbReference type="InterPro" id="IPR025194">
    <property type="entry name" value="RodZ-like_C"/>
</dbReference>
<dbReference type="Pfam" id="PF13464">
    <property type="entry name" value="RodZ_C"/>
    <property type="match status" value="1"/>
</dbReference>
<accession>A0ABV5WP11</accession>
<dbReference type="RefSeq" id="WP_379952236.1">
    <property type="nucleotide sequence ID" value="NZ_JBHMAF010000196.1"/>
</dbReference>
<dbReference type="PROSITE" id="PS50943">
    <property type="entry name" value="HTH_CROC1"/>
    <property type="match status" value="1"/>
</dbReference>
<keyword evidence="2" id="KW-0812">Transmembrane</keyword>
<feature type="transmembrane region" description="Helical" evidence="2">
    <location>
        <begin position="110"/>
        <end position="131"/>
    </location>
</feature>
<name>A0ABV5WP11_9BACI</name>
<feature type="region of interest" description="Disordered" evidence="1">
    <location>
        <begin position="79"/>
        <end position="99"/>
    </location>
</feature>
<evidence type="ECO:0000256" key="2">
    <source>
        <dbReference type="SAM" id="Phobius"/>
    </source>
</evidence>
<reference evidence="4 5" key="1">
    <citation type="submission" date="2024-09" db="EMBL/GenBank/DDBJ databases">
        <authorList>
            <person name="Sun Q."/>
            <person name="Mori K."/>
        </authorList>
    </citation>
    <scope>NUCLEOTIDE SEQUENCE [LARGE SCALE GENOMIC DNA]</scope>
    <source>
        <strain evidence="4 5">JCM 11201</strain>
    </source>
</reference>
<dbReference type="SMART" id="SM00530">
    <property type="entry name" value="HTH_XRE"/>
    <property type="match status" value="1"/>
</dbReference>
<dbReference type="InterPro" id="IPR010982">
    <property type="entry name" value="Lambda_DNA-bd_dom_sf"/>
</dbReference>
<dbReference type="EMBL" id="JBHMAF010000196">
    <property type="protein sequence ID" value="MFB9762332.1"/>
    <property type="molecule type" value="Genomic_DNA"/>
</dbReference>
<dbReference type="Gene3D" id="1.10.260.40">
    <property type="entry name" value="lambda repressor-like DNA-binding domains"/>
    <property type="match status" value="1"/>
</dbReference>
<keyword evidence="2" id="KW-0472">Membrane</keyword>
<evidence type="ECO:0000313" key="5">
    <source>
        <dbReference type="Proteomes" id="UP001589609"/>
    </source>
</evidence>
<dbReference type="SUPFAM" id="SSF47413">
    <property type="entry name" value="lambda repressor-like DNA-binding domains"/>
    <property type="match status" value="1"/>
</dbReference>
<evidence type="ECO:0000313" key="4">
    <source>
        <dbReference type="EMBL" id="MFB9762332.1"/>
    </source>
</evidence>
<organism evidence="4 5">
    <name type="scientific">Ectobacillus funiculus</name>
    <dbReference type="NCBI Taxonomy" id="137993"/>
    <lineage>
        <taxon>Bacteria</taxon>
        <taxon>Bacillati</taxon>
        <taxon>Bacillota</taxon>
        <taxon>Bacilli</taxon>
        <taxon>Bacillales</taxon>
        <taxon>Bacillaceae</taxon>
        <taxon>Ectobacillus</taxon>
    </lineage>
</organism>
<keyword evidence="5" id="KW-1185">Reference proteome</keyword>
<sequence length="296" mass="32814">MTELGQKLREAREAKGLSLDQLQEMTKIQKRYLVSIEEGNYDVLPGEFYVRGFIKQYAETVGLDPEAIAQEHFGRMPVTPTQDVPLRSQQPRETVSRNASSKIMDHMPKMFIALLVIAVGVGIWLTAQLFAKPSEHQAEKVTPSSDAQVQEAKDSTLGKQQEEPKEEKAKTEKTQPAQEPVQELKAVQTSGKTTTMELRNNKGFTVEITAKGPCYIDIKNGAGKLFYSGTLNEGESHQQDMSAEEAVRLNIGSSPNADIKINGQAVAYPQDPKEFYHQILLIKNLSVSQAGQPAQQ</sequence>
<dbReference type="Proteomes" id="UP001589609">
    <property type="component" value="Unassembled WGS sequence"/>
</dbReference>
<gene>
    <name evidence="4" type="ORF">ACFFMS_29335</name>
</gene>
<feature type="region of interest" description="Disordered" evidence="1">
    <location>
        <begin position="137"/>
        <end position="189"/>
    </location>
</feature>
<dbReference type="Pfam" id="PF13413">
    <property type="entry name" value="HTH_25"/>
    <property type="match status" value="1"/>
</dbReference>
<dbReference type="InterPro" id="IPR050400">
    <property type="entry name" value="Bact_Cytoskel_RodZ"/>
</dbReference>
<keyword evidence="2" id="KW-1133">Transmembrane helix</keyword>
<feature type="domain" description="HTH cro/C1-type" evidence="3">
    <location>
        <begin position="8"/>
        <end position="41"/>
    </location>
</feature>
<feature type="compositionally biased region" description="Basic and acidic residues" evidence="1">
    <location>
        <begin position="151"/>
        <end position="173"/>
    </location>
</feature>
<proteinExistence type="predicted"/>
<protein>
    <submittedName>
        <fullName evidence="4">Helix-turn-helix domain-containing protein</fullName>
    </submittedName>
</protein>
<dbReference type="PANTHER" id="PTHR34475">
    <property type="match status" value="1"/>
</dbReference>
<evidence type="ECO:0000256" key="1">
    <source>
        <dbReference type="SAM" id="MobiDB-lite"/>
    </source>
</evidence>
<dbReference type="InterPro" id="IPR001387">
    <property type="entry name" value="Cro/C1-type_HTH"/>
</dbReference>
<evidence type="ECO:0000259" key="3">
    <source>
        <dbReference type="PROSITE" id="PS50943"/>
    </source>
</evidence>